<sequence>MEIGGDQEGVEDVVIVGGGIAGLATALALRRVGVRALVLERSDQLRASGGAILLFSNAWIALEALGVAHKLSSIYPPLLRNVKRPGRLVTRKDVLEALADELPTNTIRFSSKLSSIETRTNEASSLALLHMEDKTIIKTKVLIGCDGVHSVVARWLGLRKPVYSGRSALRGLGVMPQGHGLNNESHIFLQDGYRVGVGPLNDQQAHWFIMYNCSSLEEDEENNMMRAMDSKILMKKVLQMVANFPPLFLQIVQHTDPATLTWAPLMFRLPWDLMFRDLSIGIVTVAGDALHPMTPELGQGGCTALEDAIFLARRVFPMAEELRKGYYIL</sequence>
<dbReference type="GO" id="GO:0004497">
    <property type="term" value="F:monooxygenase activity"/>
    <property type="evidence" value="ECO:0007669"/>
    <property type="project" value="UniProtKB-KW"/>
</dbReference>
<feature type="domain" description="FAD-binding" evidence="5">
    <location>
        <begin position="94"/>
        <end position="313"/>
    </location>
</feature>
<accession>A0AAP0L3V8</accession>
<feature type="domain" description="FAD dependent oxidoreductase" evidence="4">
    <location>
        <begin position="12"/>
        <end position="56"/>
    </location>
</feature>
<dbReference type="EMBL" id="JBBNAF010000002">
    <property type="protein sequence ID" value="KAK9162600.1"/>
    <property type="molecule type" value="Genomic_DNA"/>
</dbReference>
<evidence type="ECO:0000256" key="3">
    <source>
        <dbReference type="ARBA" id="ARBA00024018"/>
    </source>
</evidence>
<comment type="similarity">
    <text evidence="3">Belongs to the 3-hydroxybenzoate 6-hydroxylase family.</text>
</comment>
<evidence type="ECO:0000313" key="6">
    <source>
        <dbReference type="EMBL" id="KAK9162600.1"/>
    </source>
</evidence>
<dbReference type="InterPro" id="IPR006076">
    <property type="entry name" value="FAD-dep_OxRdtase"/>
</dbReference>
<keyword evidence="2" id="KW-0503">Monooxygenase</keyword>
<keyword evidence="7" id="KW-1185">Reference proteome</keyword>
<dbReference type="Pfam" id="PF01494">
    <property type="entry name" value="FAD_binding_3"/>
    <property type="match status" value="1"/>
</dbReference>
<evidence type="ECO:0000256" key="1">
    <source>
        <dbReference type="ARBA" id="ARBA00023002"/>
    </source>
</evidence>
<evidence type="ECO:0000256" key="2">
    <source>
        <dbReference type="ARBA" id="ARBA00023033"/>
    </source>
</evidence>
<dbReference type="Pfam" id="PF01266">
    <property type="entry name" value="DAO"/>
    <property type="match status" value="1"/>
</dbReference>
<dbReference type="InterPro" id="IPR002938">
    <property type="entry name" value="FAD-bd"/>
</dbReference>
<evidence type="ECO:0000313" key="7">
    <source>
        <dbReference type="Proteomes" id="UP001420932"/>
    </source>
</evidence>
<dbReference type="SUPFAM" id="SSF51905">
    <property type="entry name" value="FAD/NAD(P)-binding domain"/>
    <property type="match status" value="1"/>
</dbReference>
<reference evidence="6 7" key="1">
    <citation type="submission" date="2024-01" db="EMBL/GenBank/DDBJ databases">
        <title>Genome assemblies of Stephania.</title>
        <authorList>
            <person name="Yang L."/>
        </authorList>
    </citation>
    <scope>NUCLEOTIDE SEQUENCE [LARGE SCALE GENOMIC DNA]</scope>
    <source>
        <strain evidence="6">YNDBR</strain>
        <tissue evidence="6">Leaf</tissue>
    </source>
</reference>
<dbReference type="InterPro" id="IPR044560">
    <property type="entry name" value="MOase"/>
</dbReference>
<protein>
    <recommendedName>
        <fullName evidence="8">FAD-binding domain-containing protein</fullName>
    </recommendedName>
</protein>
<dbReference type="PANTHER" id="PTHR45934:SF1">
    <property type="entry name" value="OS04G0423100 PROTEIN"/>
    <property type="match status" value="1"/>
</dbReference>
<dbReference type="Gene3D" id="3.50.50.60">
    <property type="entry name" value="FAD/NAD(P)-binding domain"/>
    <property type="match status" value="1"/>
</dbReference>
<dbReference type="Proteomes" id="UP001420932">
    <property type="component" value="Unassembled WGS sequence"/>
</dbReference>
<comment type="caution">
    <text evidence="6">The sequence shown here is derived from an EMBL/GenBank/DDBJ whole genome shotgun (WGS) entry which is preliminary data.</text>
</comment>
<evidence type="ECO:0000259" key="4">
    <source>
        <dbReference type="Pfam" id="PF01266"/>
    </source>
</evidence>
<dbReference type="PANTHER" id="PTHR45934">
    <property type="entry name" value="FAD/NAD(P)-BINDING OXIDOREDUCTASE FAMILY PROTEIN"/>
    <property type="match status" value="1"/>
</dbReference>
<gene>
    <name evidence="6" type="ORF">Syun_003502</name>
</gene>
<dbReference type="PRINTS" id="PR00420">
    <property type="entry name" value="RNGMNOXGNASE"/>
</dbReference>
<organism evidence="6 7">
    <name type="scientific">Stephania yunnanensis</name>
    <dbReference type="NCBI Taxonomy" id="152371"/>
    <lineage>
        <taxon>Eukaryota</taxon>
        <taxon>Viridiplantae</taxon>
        <taxon>Streptophyta</taxon>
        <taxon>Embryophyta</taxon>
        <taxon>Tracheophyta</taxon>
        <taxon>Spermatophyta</taxon>
        <taxon>Magnoliopsida</taxon>
        <taxon>Ranunculales</taxon>
        <taxon>Menispermaceae</taxon>
        <taxon>Menispermoideae</taxon>
        <taxon>Cissampelideae</taxon>
        <taxon>Stephania</taxon>
    </lineage>
</organism>
<dbReference type="GO" id="GO:0071949">
    <property type="term" value="F:FAD binding"/>
    <property type="evidence" value="ECO:0007669"/>
    <property type="project" value="InterPro"/>
</dbReference>
<evidence type="ECO:0000259" key="5">
    <source>
        <dbReference type="Pfam" id="PF01494"/>
    </source>
</evidence>
<proteinExistence type="inferred from homology"/>
<evidence type="ECO:0008006" key="8">
    <source>
        <dbReference type="Google" id="ProtNLM"/>
    </source>
</evidence>
<dbReference type="InterPro" id="IPR036188">
    <property type="entry name" value="FAD/NAD-bd_sf"/>
</dbReference>
<dbReference type="AlphaFoldDB" id="A0AAP0L3V8"/>
<keyword evidence="1" id="KW-0560">Oxidoreductase</keyword>
<name>A0AAP0L3V8_9MAGN</name>